<sequence>MEKSITLMQTGQRGSSENMAKLRRSIQYAISSEHAISEPLTALTALITFKRKACKNESNVCRFLSQVRRVHLPQILKPTFQEFSGKFDIKRTHARSFLHDVKILEKNFFNCMIASMSHISACFVRFTVKLCKVRWSGDYLYPSDRPSVHCSQLFNDSGSWQFLSSIKSSIHSQNTPNNVNKIKLSVFASRLIKFEKLTYSDNSGLLLCL</sequence>
<gene>
    <name evidence="1" type="ORF">T10_8076</name>
</gene>
<accession>A0A0V1N4X4</accession>
<organism evidence="1 2">
    <name type="scientific">Trichinella papuae</name>
    <dbReference type="NCBI Taxonomy" id="268474"/>
    <lineage>
        <taxon>Eukaryota</taxon>
        <taxon>Metazoa</taxon>
        <taxon>Ecdysozoa</taxon>
        <taxon>Nematoda</taxon>
        <taxon>Enoplea</taxon>
        <taxon>Dorylaimia</taxon>
        <taxon>Trichinellida</taxon>
        <taxon>Trichinellidae</taxon>
        <taxon>Trichinella</taxon>
    </lineage>
</organism>
<evidence type="ECO:0000313" key="1">
    <source>
        <dbReference type="EMBL" id="KRZ79057.1"/>
    </source>
</evidence>
<protein>
    <submittedName>
        <fullName evidence="1">Uncharacterized protein</fullName>
    </submittedName>
</protein>
<dbReference type="EMBL" id="JYDO01000008">
    <property type="protein sequence ID" value="KRZ79057.1"/>
    <property type="molecule type" value="Genomic_DNA"/>
</dbReference>
<dbReference type="AlphaFoldDB" id="A0A0V1N4X4"/>
<reference evidence="1 2" key="1">
    <citation type="submission" date="2015-01" db="EMBL/GenBank/DDBJ databases">
        <title>Evolution of Trichinella species and genotypes.</title>
        <authorList>
            <person name="Korhonen P.K."/>
            <person name="Edoardo P."/>
            <person name="Giuseppe L.R."/>
            <person name="Gasser R.B."/>
        </authorList>
    </citation>
    <scope>NUCLEOTIDE SEQUENCE [LARGE SCALE GENOMIC DNA]</scope>
    <source>
        <strain evidence="1">ISS1980</strain>
    </source>
</reference>
<proteinExistence type="predicted"/>
<evidence type="ECO:0000313" key="2">
    <source>
        <dbReference type="Proteomes" id="UP000054843"/>
    </source>
</evidence>
<comment type="caution">
    <text evidence="1">The sequence shown here is derived from an EMBL/GenBank/DDBJ whole genome shotgun (WGS) entry which is preliminary data.</text>
</comment>
<dbReference type="Proteomes" id="UP000054843">
    <property type="component" value="Unassembled WGS sequence"/>
</dbReference>
<dbReference type="OrthoDB" id="10400223at2759"/>
<keyword evidence="2" id="KW-1185">Reference proteome</keyword>
<name>A0A0V1N4X4_9BILA</name>